<organism evidence="1 2">
    <name type="scientific">Gemmata massiliana</name>
    <dbReference type="NCBI Taxonomy" id="1210884"/>
    <lineage>
        <taxon>Bacteria</taxon>
        <taxon>Pseudomonadati</taxon>
        <taxon>Planctomycetota</taxon>
        <taxon>Planctomycetia</taxon>
        <taxon>Gemmatales</taxon>
        <taxon>Gemmataceae</taxon>
        <taxon>Gemmata</taxon>
    </lineage>
</organism>
<keyword evidence="2" id="KW-1185">Reference proteome</keyword>
<dbReference type="KEGG" id="gms:SOIL9_03120"/>
<proteinExistence type="predicted"/>
<evidence type="ECO:0000313" key="2">
    <source>
        <dbReference type="Proteomes" id="UP000464178"/>
    </source>
</evidence>
<dbReference type="InterPro" id="IPR047750">
    <property type="entry name" value="YdjY-like"/>
</dbReference>
<name>A0A6P2DB42_9BACT</name>
<dbReference type="Proteomes" id="UP000464178">
    <property type="component" value="Chromosome"/>
</dbReference>
<dbReference type="AlphaFoldDB" id="A0A6P2DB42"/>
<dbReference type="NCBIfam" id="NF040466">
    <property type="entry name" value="ydjY_domain"/>
    <property type="match status" value="1"/>
</dbReference>
<evidence type="ECO:0000313" key="1">
    <source>
        <dbReference type="EMBL" id="VTR98326.1"/>
    </source>
</evidence>
<accession>A0A6P2DB42</accession>
<gene>
    <name evidence="1" type="ORF">SOIL9_03120</name>
</gene>
<dbReference type="RefSeq" id="WP_162671558.1">
    <property type="nucleotide sequence ID" value="NZ_LR593886.1"/>
</dbReference>
<dbReference type="EMBL" id="LR593886">
    <property type="protein sequence ID" value="VTR98326.1"/>
    <property type="molecule type" value="Genomic_DNA"/>
</dbReference>
<protein>
    <submittedName>
        <fullName evidence="1">Uncharacterized protein</fullName>
    </submittedName>
</protein>
<reference evidence="1 2" key="1">
    <citation type="submission" date="2019-05" db="EMBL/GenBank/DDBJ databases">
        <authorList>
            <consortium name="Science for Life Laboratories"/>
        </authorList>
    </citation>
    <scope>NUCLEOTIDE SEQUENCE [LARGE SCALE GENOMIC DNA]</scope>
    <source>
        <strain evidence="1">Soil9</strain>
    </source>
</reference>
<sequence>MLKTIFGFTALAALVVGTSLPRSTGADDPPKPEELPEYPLLDKKNTAKAVTPDEKTIVAELAPDGDKKKIVRIGMICEVCLREGALEQFLCKKGTKEHEAIVRIDQDAEMVHLALLAAGGKVGTPTQFVNAQTGCPEFKAATGSKVNVSVHYKHKGKLHTHPAQDWVWDTKKKAPIEHTWVFAGSQFIKNPDDPKAKPFYGANSGDIFSISNFPYSTLEMPVQISKDEAQLTYEAKTDKIPPLGSKVWVILEVVAEKK</sequence>